<keyword evidence="17" id="KW-0594">Phospholipid biosynthesis</keyword>
<comment type="similarity">
    <text evidence="4 17 18">Belongs to the CDP-alcohol phosphatidyltransferase class-I family.</text>
</comment>
<feature type="binding site" evidence="17">
    <location>
        <position position="66"/>
    </location>
    <ligand>
        <name>Mg(2+)</name>
        <dbReference type="ChEBI" id="CHEBI:18420"/>
        <label>1</label>
    </ligand>
</feature>
<dbReference type="Pfam" id="PF01066">
    <property type="entry name" value="CDP-OH_P_transf"/>
    <property type="match status" value="1"/>
</dbReference>
<evidence type="ECO:0000256" key="7">
    <source>
        <dbReference type="ARBA" id="ARBA00022679"/>
    </source>
</evidence>
<keyword evidence="8 17" id="KW-0812">Transmembrane</keyword>
<feature type="transmembrane region" description="Helical" evidence="17">
    <location>
        <begin position="117"/>
        <end position="136"/>
    </location>
</feature>
<dbReference type="RefSeq" id="WP_006549827.1">
    <property type="nucleotide sequence ID" value="NZ_CP136961.1"/>
</dbReference>
<comment type="caution">
    <text evidence="17">Lacks conserved residue(s) required for the propagation of feature annotation.</text>
</comment>
<reference evidence="19 20" key="1">
    <citation type="submission" date="2017-12" db="EMBL/GenBank/DDBJ databases">
        <title>Phylogenetic diversity of female urinary microbiome.</title>
        <authorList>
            <person name="Thomas-White K."/>
            <person name="Wolfe A.J."/>
        </authorList>
    </citation>
    <scope>NUCLEOTIDE SEQUENCE [LARGE SCALE GENOMIC DNA]</scope>
    <source>
        <strain evidence="19 20">UMB0319</strain>
    </source>
</reference>
<comment type="cofactor">
    <cofactor evidence="17">
        <name>Mg(2+)</name>
        <dbReference type="ChEBI" id="CHEBI:18420"/>
    </cofactor>
    <text evidence="17">Contains a di-nuclear catalytic Mg(2+) center.</text>
</comment>
<proteinExistence type="inferred from homology"/>
<evidence type="ECO:0000256" key="15">
    <source>
        <dbReference type="ARBA" id="ARBA00033137"/>
    </source>
</evidence>
<dbReference type="UniPathway" id="UPA00220"/>
<feature type="active site" description="Proton acceptor" evidence="17">
    <location>
        <position position="91"/>
    </location>
</feature>
<dbReference type="InterPro" id="IPR043130">
    <property type="entry name" value="CDP-OH_PTrfase_TM_dom"/>
</dbReference>
<keyword evidence="9 17" id="KW-0479">Metal-binding</keyword>
<accession>A0A2I1KUX2</accession>
<keyword evidence="17" id="KW-1208">Phospholipid metabolism</keyword>
<dbReference type="Gene3D" id="1.20.120.1760">
    <property type="match status" value="1"/>
</dbReference>
<feature type="transmembrane region" description="Helical" evidence="17">
    <location>
        <begin position="93"/>
        <end position="111"/>
    </location>
</feature>
<dbReference type="Proteomes" id="UP000234778">
    <property type="component" value="Unassembled WGS sequence"/>
</dbReference>
<comment type="subcellular location">
    <subcellularLocation>
        <location evidence="1 17">Cell membrane</location>
        <topology evidence="1 17">Multi-pass membrane protein</topology>
    </subcellularLocation>
</comment>
<evidence type="ECO:0000256" key="18">
    <source>
        <dbReference type="RuleBase" id="RU003750"/>
    </source>
</evidence>
<keyword evidence="6 17" id="KW-1003">Cell membrane</keyword>
<name>A0A2I1KUX2_9ACTO</name>
<feature type="binding site" evidence="17">
    <location>
        <begin position="29"/>
        <end position="32"/>
    </location>
    <ligand>
        <name>a CDP-1,2-diacyl-sn-glycerol</name>
        <dbReference type="ChEBI" id="CHEBI:58332"/>
    </ligand>
</feature>
<feature type="binding site" evidence="17">
    <location>
        <position position="87"/>
    </location>
    <ligand>
        <name>Mg(2+)</name>
        <dbReference type="ChEBI" id="CHEBI:18420"/>
        <label>1</label>
    </ligand>
</feature>
<evidence type="ECO:0000256" key="8">
    <source>
        <dbReference type="ARBA" id="ARBA00022692"/>
    </source>
</evidence>
<evidence type="ECO:0000256" key="17">
    <source>
        <dbReference type="HAMAP-Rule" id="MF_02241"/>
    </source>
</evidence>
<feature type="transmembrane region" description="Helical" evidence="17">
    <location>
        <begin position="179"/>
        <end position="197"/>
    </location>
</feature>
<comment type="pathway">
    <text evidence="3">Lipid metabolism.</text>
</comment>
<comment type="function">
    <text evidence="17">Catalyzes the conjugation of the 1'-hydroxyl group of D-myo-inositol-3-phosphate (also named L-myo-inositol-1-phosphate) with a lipid tail of cytidine diphosphate diacylglycerol (CDP-DAG), forming phosphatidylinositol phosphate (PIP) and CMP. PIP is a precursor of phosphatidylinositol (PI) which is an essential lipid required for cell wall formation.</text>
</comment>
<protein>
    <recommendedName>
        <fullName evidence="14 17">Phosphatidylinositol phosphate synthase</fullName>
        <shortName evidence="17">PIP synthase</shortName>
        <ecNumber evidence="17">2.7.8.-</ecNumber>
    </recommendedName>
    <alternativeName>
        <fullName evidence="15 17">CDP-diacylglycerol--D-myo-inositol-3-phosphate 3-phosphatidyltransferase</fullName>
    </alternativeName>
</protein>
<evidence type="ECO:0000256" key="4">
    <source>
        <dbReference type="ARBA" id="ARBA00010441"/>
    </source>
</evidence>
<dbReference type="HAMAP" id="MF_02241">
    <property type="entry name" value="PIP_synthase"/>
    <property type="match status" value="1"/>
</dbReference>
<comment type="catalytic activity">
    <reaction evidence="13 17">
        <text>1,2-di-(9Z-octadecenoyl)-sn-glycero-3-cytidine-5'-diphosphate + 1D-myo-inositol 3-phosphate = 1,2-di-(9Z-octadecenoyl)-sn-glycero-3-phospho-(1D-myo-inositol-3-phosphate) + CMP + H(+)</text>
        <dbReference type="Rhea" id="RHEA:61216"/>
        <dbReference type="ChEBI" id="CHEBI:15378"/>
        <dbReference type="ChEBI" id="CHEBI:58401"/>
        <dbReference type="ChEBI" id="CHEBI:60377"/>
        <dbReference type="ChEBI" id="CHEBI:85356"/>
        <dbReference type="ChEBI" id="CHEBI:144472"/>
    </reaction>
</comment>
<evidence type="ECO:0000256" key="3">
    <source>
        <dbReference type="ARBA" id="ARBA00005189"/>
    </source>
</evidence>
<evidence type="ECO:0000256" key="9">
    <source>
        <dbReference type="ARBA" id="ARBA00022723"/>
    </source>
</evidence>
<feature type="transmembrane region" description="Helical" evidence="17">
    <location>
        <begin position="30"/>
        <end position="47"/>
    </location>
</feature>
<evidence type="ECO:0000256" key="11">
    <source>
        <dbReference type="ARBA" id="ARBA00022989"/>
    </source>
</evidence>
<keyword evidence="17" id="KW-0443">Lipid metabolism</keyword>
<evidence type="ECO:0000256" key="10">
    <source>
        <dbReference type="ARBA" id="ARBA00022842"/>
    </source>
</evidence>
<sequence>MLGQHGRGLTKALFTTPALAMAKIGITPNMLTVTGTIASVAVAVATLPQGHFILGPVLAALVLVADSFDGILARATGRTSVFGAFLDSTLDRLADGAVFASLAAWAGLHLPEGTQRTLTLGAALACVVLAAAVPYARARAESVGATASIGIAERTDRLVVALLATFVVGLGAPTWVLTAALVLVAAASLITVVQRVLTVRSQLLARGDGREGQPDQEHQR</sequence>
<evidence type="ECO:0000313" key="20">
    <source>
        <dbReference type="Proteomes" id="UP000234778"/>
    </source>
</evidence>
<comment type="catalytic activity">
    <reaction evidence="16 17">
        <text>a CDP-1,2-diacyl-sn-glycerol + 1D-myo-inositol 3-phosphate = a 1,2-diacyl-sn-glycero-3-phospho-(1D-myo-inositol-3-phosphate) + CMP + H(+)</text>
        <dbReference type="Rhea" id="RHEA:60504"/>
        <dbReference type="ChEBI" id="CHEBI:15378"/>
        <dbReference type="ChEBI" id="CHEBI:58088"/>
        <dbReference type="ChEBI" id="CHEBI:58332"/>
        <dbReference type="ChEBI" id="CHEBI:58401"/>
        <dbReference type="ChEBI" id="CHEBI:60377"/>
    </reaction>
</comment>
<keyword evidence="11 17" id="KW-1133">Transmembrane helix</keyword>
<feature type="binding site" evidence="17">
    <location>
        <position position="91"/>
    </location>
    <ligand>
        <name>Mg(2+)</name>
        <dbReference type="ChEBI" id="CHEBI:18420"/>
        <label>2</label>
    </ligand>
</feature>
<evidence type="ECO:0000313" key="19">
    <source>
        <dbReference type="EMBL" id="PKY99416.1"/>
    </source>
</evidence>
<feature type="binding site" evidence="17">
    <location>
        <position position="69"/>
    </location>
    <ligand>
        <name>Mg(2+)</name>
        <dbReference type="ChEBI" id="CHEBI:18420"/>
        <label>1</label>
    </ligand>
</feature>
<feature type="binding site" evidence="17">
    <location>
        <position position="87"/>
    </location>
    <ligand>
        <name>Mg(2+)</name>
        <dbReference type="ChEBI" id="CHEBI:18420"/>
        <label>2</label>
    </ligand>
</feature>
<comment type="caution">
    <text evidence="19">The sequence shown here is derived from an EMBL/GenBank/DDBJ whole genome shotgun (WGS) entry which is preliminary data.</text>
</comment>
<evidence type="ECO:0000256" key="12">
    <source>
        <dbReference type="ARBA" id="ARBA00023136"/>
    </source>
</evidence>
<keyword evidence="10 17" id="KW-0460">Magnesium</keyword>
<feature type="binding site" evidence="17">
    <location>
        <position position="70"/>
    </location>
    <ligand>
        <name>a CDP-1,2-diacyl-sn-glycerol</name>
        <dbReference type="ChEBI" id="CHEBI:58332"/>
    </ligand>
</feature>
<dbReference type="PROSITE" id="PS00379">
    <property type="entry name" value="CDP_ALCOHOL_P_TRANSF"/>
    <property type="match status" value="1"/>
</dbReference>
<evidence type="ECO:0000256" key="16">
    <source>
        <dbReference type="ARBA" id="ARBA00048865"/>
    </source>
</evidence>
<dbReference type="GO" id="GO:0016780">
    <property type="term" value="F:phosphotransferase activity, for other substituted phosphate groups"/>
    <property type="evidence" value="ECO:0007669"/>
    <property type="project" value="UniProtKB-UniRule"/>
</dbReference>
<feature type="binding site" evidence="17">
    <location>
        <position position="80"/>
    </location>
    <ligand>
        <name>a CDP-1,2-diacyl-sn-glycerol</name>
        <dbReference type="ChEBI" id="CHEBI:58332"/>
    </ligand>
</feature>
<keyword evidence="17" id="KW-0444">Lipid biosynthesis</keyword>
<dbReference type="GeneID" id="81707418"/>
<feature type="transmembrane region" description="Helical" evidence="17">
    <location>
        <begin position="53"/>
        <end position="72"/>
    </location>
</feature>
<dbReference type="AlphaFoldDB" id="A0A2I1KUX2"/>
<comment type="pathway">
    <text evidence="2 17">Phospholipid metabolism; phosphatidylinositol phosphate biosynthesis.</text>
</comment>
<organism evidence="19 20">
    <name type="scientific">Actinomyces urogenitalis</name>
    <dbReference type="NCBI Taxonomy" id="103621"/>
    <lineage>
        <taxon>Bacteria</taxon>
        <taxon>Bacillati</taxon>
        <taxon>Actinomycetota</taxon>
        <taxon>Actinomycetes</taxon>
        <taxon>Actinomycetales</taxon>
        <taxon>Actinomycetaceae</taxon>
        <taxon>Actinomyces</taxon>
    </lineage>
</organism>
<keyword evidence="7 17" id="KW-0808">Transferase</keyword>
<evidence type="ECO:0000256" key="2">
    <source>
        <dbReference type="ARBA" id="ARBA00004805"/>
    </source>
</evidence>
<comment type="subunit">
    <text evidence="5 17">Homodimer.</text>
</comment>
<evidence type="ECO:0000256" key="13">
    <source>
        <dbReference type="ARBA" id="ARBA00023935"/>
    </source>
</evidence>
<dbReference type="InterPro" id="IPR000462">
    <property type="entry name" value="CDP-OH_P_trans"/>
</dbReference>
<dbReference type="InterPro" id="IPR044268">
    <property type="entry name" value="PIP_synthase_PgsA1"/>
</dbReference>
<dbReference type="EMBL" id="PKHA01000001">
    <property type="protein sequence ID" value="PKY99416.1"/>
    <property type="molecule type" value="Genomic_DNA"/>
</dbReference>
<dbReference type="GO" id="GO:0000287">
    <property type="term" value="F:magnesium ion binding"/>
    <property type="evidence" value="ECO:0007669"/>
    <property type="project" value="UniProtKB-UniRule"/>
</dbReference>
<dbReference type="NCBIfam" id="NF045883">
    <property type="entry name" value="PIPSynth"/>
    <property type="match status" value="1"/>
</dbReference>
<keyword evidence="12 17" id="KW-0472">Membrane</keyword>
<gene>
    <name evidence="19" type="ORF">CYJ26_00460</name>
</gene>
<evidence type="ECO:0000256" key="6">
    <source>
        <dbReference type="ARBA" id="ARBA00022475"/>
    </source>
</evidence>
<evidence type="ECO:0000256" key="1">
    <source>
        <dbReference type="ARBA" id="ARBA00004651"/>
    </source>
</evidence>
<dbReference type="GO" id="GO:0005886">
    <property type="term" value="C:plasma membrane"/>
    <property type="evidence" value="ECO:0007669"/>
    <property type="project" value="UniProtKB-SubCell"/>
</dbReference>
<dbReference type="InterPro" id="IPR048254">
    <property type="entry name" value="CDP_ALCOHOL_P_TRANSF_CS"/>
</dbReference>
<feature type="binding site" evidence="17">
    <location>
        <position position="74"/>
    </location>
    <ligand>
        <name>a CDP-1,2-diacyl-sn-glycerol</name>
        <dbReference type="ChEBI" id="CHEBI:58332"/>
    </ligand>
</feature>
<dbReference type="EC" id="2.7.8.-" evidence="17"/>
<feature type="binding site" evidence="17">
    <location>
        <position position="66"/>
    </location>
    <ligand>
        <name>Mg(2+)</name>
        <dbReference type="ChEBI" id="CHEBI:18420"/>
        <label>2</label>
    </ligand>
</feature>
<evidence type="ECO:0000256" key="5">
    <source>
        <dbReference type="ARBA" id="ARBA00011738"/>
    </source>
</evidence>
<dbReference type="GO" id="GO:0008654">
    <property type="term" value="P:phospholipid biosynthetic process"/>
    <property type="evidence" value="ECO:0007669"/>
    <property type="project" value="UniProtKB-UniRule"/>
</dbReference>
<evidence type="ECO:0000256" key="14">
    <source>
        <dbReference type="ARBA" id="ARBA00024082"/>
    </source>
</evidence>